<feature type="transmembrane region" description="Helical" evidence="1">
    <location>
        <begin position="315"/>
        <end position="334"/>
    </location>
</feature>
<feature type="transmembrane region" description="Helical" evidence="1">
    <location>
        <begin position="251"/>
        <end position="271"/>
    </location>
</feature>
<reference evidence="2 3" key="1">
    <citation type="submission" date="2020-08" db="EMBL/GenBank/DDBJ databases">
        <title>Genomic Encyclopedia of Type Strains, Phase IV (KMG-IV): sequencing the most valuable type-strain genomes for metagenomic binning, comparative biology and taxonomic classification.</title>
        <authorList>
            <person name="Goeker M."/>
        </authorList>
    </citation>
    <scope>NUCLEOTIDE SEQUENCE [LARGE SCALE GENOMIC DNA]</scope>
    <source>
        <strain evidence="2 3">DSM 12251</strain>
    </source>
</reference>
<feature type="transmembrane region" description="Helical" evidence="1">
    <location>
        <begin position="205"/>
        <end position="223"/>
    </location>
</feature>
<feature type="transmembrane region" description="Helical" evidence="1">
    <location>
        <begin position="141"/>
        <end position="160"/>
    </location>
</feature>
<dbReference type="Proteomes" id="UP000534294">
    <property type="component" value="Unassembled WGS sequence"/>
</dbReference>
<evidence type="ECO:0000313" key="2">
    <source>
        <dbReference type="EMBL" id="MBB5039584.1"/>
    </source>
</evidence>
<dbReference type="InterPro" id="IPR052556">
    <property type="entry name" value="PolySynth_Transporter"/>
</dbReference>
<evidence type="ECO:0000256" key="1">
    <source>
        <dbReference type="SAM" id="Phobius"/>
    </source>
</evidence>
<protein>
    <submittedName>
        <fullName evidence="2">PST family polysaccharide transporter</fullName>
    </submittedName>
</protein>
<keyword evidence="1" id="KW-1133">Transmembrane helix</keyword>
<sequence>MILRNLSWLTVSQIVRLVTGLFVGTWLTRALGPEQNGLLGTALVISSLMGFTAELGLRQVLIKELSTRGHDAGLVLGTAARLMFGWGLVCFGLACAVAWWWGGAEMLMVGSILYASLPLNAYLAILSRWDAAQESQRTARLGILANGLAALARVVCILAGADLRWAAFIIVLEVAISAAVAFTWAIKHGWGPEMRSWDAKVARSLLVESLPLFLAHSGTLLLLRADQLMIYHMRGAAEAGVYAAATRLSEIVYAAGPLVIMTFMPILSRSFQSDPAKYLRQCGWLFGALSLVAYGSILFWWLAGAAVVRLFYGEAFTQAAMVLLVHGIASLPYLHGELRTALLVIERKTVWSIRCALIGLVLNVLLNLWLVPDHGAVGAAWATAIAYTLVWLGSSWVLPVLRPLGLQQLAGLAAPFWFWRESRHWRALMS</sequence>
<accession>A0A7W7YNZ7</accession>
<keyword evidence="1" id="KW-0812">Transmembrane</keyword>
<feature type="transmembrane region" description="Helical" evidence="1">
    <location>
        <begin position="107"/>
        <end position="129"/>
    </location>
</feature>
<keyword evidence="3" id="KW-1185">Reference proteome</keyword>
<proteinExistence type="predicted"/>
<feature type="transmembrane region" description="Helical" evidence="1">
    <location>
        <begin position="166"/>
        <end position="185"/>
    </location>
</feature>
<dbReference type="EMBL" id="JACHIF010000009">
    <property type="protein sequence ID" value="MBB5039584.1"/>
    <property type="molecule type" value="Genomic_DNA"/>
</dbReference>
<keyword evidence="1" id="KW-0472">Membrane</keyword>
<dbReference type="PANTHER" id="PTHR43424">
    <property type="entry name" value="LOCUS PUTATIVE PROTEIN 1-RELATED"/>
    <property type="match status" value="1"/>
</dbReference>
<dbReference type="RefSeq" id="WP_184211506.1">
    <property type="nucleotide sequence ID" value="NZ_JACHIF010000009.1"/>
</dbReference>
<feature type="transmembrane region" description="Helical" evidence="1">
    <location>
        <begin position="355"/>
        <end position="372"/>
    </location>
</feature>
<gene>
    <name evidence="2" type="ORF">HNQ64_003859</name>
</gene>
<organism evidence="2 3">
    <name type="scientific">Prosthecobacter dejongeii</name>
    <dbReference type="NCBI Taxonomy" id="48465"/>
    <lineage>
        <taxon>Bacteria</taxon>
        <taxon>Pseudomonadati</taxon>
        <taxon>Verrucomicrobiota</taxon>
        <taxon>Verrucomicrobiia</taxon>
        <taxon>Verrucomicrobiales</taxon>
        <taxon>Verrucomicrobiaceae</taxon>
        <taxon>Prosthecobacter</taxon>
    </lineage>
</organism>
<dbReference type="PANTHER" id="PTHR43424:SF1">
    <property type="entry name" value="LOCUS PUTATIVE PROTEIN 1-RELATED"/>
    <property type="match status" value="1"/>
</dbReference>
<name>A0A7W7YNZ7_9BACT</name>
<feature type="transmembrane region" description="Helical" evidence="1">
    <location>
        <begin position="7"/>
        <end position="27"/>
    </location>
</feature>
<feature type="transmembrane region" description="Helical" evidence="1">
    <location>
        <begin position="78"/>
        <end position="101"/>
    </location>
</feature>
<comment type="caution">
    <text evidence="2">The sequence shown here is derived from an EMBL/GenBank/DDBJ whole genome shotgun (WGS) entry which is preliminary data.</text>
</comment>
<feature type="transmembrane region" description="Helical" evidence="1">
    <location>
        <begin position="39"/>
        <end position="57"/>
    </location>
</feature>
<evidence type="ECO:0000313" key="3">
    <source>
        <dbReference type="Proteomes" id="UP000534294"/>
    </source>
</evidence>
<dbReference type="Pfam" id="PF13440">
    <property type="entry name" value="Polysacc_synt_3"/>
    <property type="match status" value="1"/>
</dbReference>
<feature type="transmembrane region" description="Helical" evidence="1">
    <location>
        <begin position="378"/>
        <end position="398"/>
    </location>
</feature>
<feature type="transmembrane region" description="Helical" evidence="1">
    <location>
        <begin position="283"/>
        <end position="303"/>
    </location>
</feature>
<dbReference type="AlphaFoldDB" id="A0A7W7YNZ7"/>